<evidence type="ECO:0000313" key="3">
    <source>
        <dbReference type="Proteomes" id="UP001178288"/>
    </source>
</evidence>
<dbReference type="EMBL" id="CP126114">
    <property type="protein sequence ID" value="WHY84043.1"/>
    <property type="molecule type" value="Genomic_DNA"/>
</dbReference>
<keyword evidence="1" id="KW-1133">Transmembrane helix</keyword>
<dbReference type="KEGG" id="nnv:QNH39_15275"/>
<protein>
    <submittedName>
        <fullName evidence="2">Uncharacterized protein</fullName>
    </submittedName>
</protein>
<reference evidence="2" key="1">
    <citation type="submission" date="2023-05" db="EMBL/GenBank/DDBJ databases">
        <title>Comparative genomics of Bacillaceae isolates and their secondary metabolite potential.</title>
        <authorList>
            <person name="Song L."/>
            <person name="Nielsen L.J."/>
            <person name="Mohite O."/>
            <person name="Xu X."/>
            <person name="Weber T."/>
            <person name="Kovacs A.T."/>
        </authorList>
    </citation>
    <scope>NUCLEOTIDE SEQUENCE</scope>
    <source>
        <strain evidence="2">XLM17</strain>
    </source>
</reference>
<dbReference type="RefSeq" id="WP_066088177.1">
    <property type="nucleotide sequence ID" value="NZ_CP126114.1"/>
</dbReference>
<accession>A0AA95SAM4</accession>
<evidence type="ECO:0000256" key="1">
    <source>
        <dbReference type="SAM" id="Phobius"/>
    </source>
</evidence>
<dbReference type="Proteomes" id="UP001178288">
    <property type="component" value="Chromosome"/>
</dbReference>
<feature type="transmembrane region" description="Helical" evidence="1">
    <location>
        <begin position="12"/>
        <end position="31"/>
    </location>
</feature>
<keyword evidence="1" id="KW-0472">Membrane</keyword>
<keyword evidence="3" id="KW-1185">Reference proteome</keyword>
<evidence type="ECO:0000313" key="2">
    <source>
        <dbReference type="EMBL" id="WHY84043.1"/>
    </source>
</evidence>
<sequence length="105" mass="12406">MNNHLKQELLFMSIYLLIVIVAVFLAWLLFFKDAYSPRTVVRESEIEKIDKKEAMITVECVQKKVDDISVYKLGQKVKVWFSVPKNNNDVWECNKIKIKDLEIIE</sequence>
<dbReference type="AlphaFoldDB" id="A0AA95SAM4"/>
<proteinExistence type="predicted"/>
<organism evidence="2 3">
    <name type="scientific">Neobacillus novalis</name>
    <dbReference type="NCBI Taxonomy" id="220687"/>
    <lineage>
        <taxon>Bacteria</taxon>
        <taxon>Bacillati</taxon>
        <taxon>Bacillota</taxon>
        <taxon>Bacilli</taxon>
        <taxon>Bacillales</taxon>
        <taxon>Bacillaceae</taxon>
        <taxon>Neobacillus</taxon>
    </lineage>
</organism>
<name>A0AA95SAM4_9BACI</name>
<keyword evidence="1" id="KW-0812">Transmembrane</keyword>
<gene>
    <name evidence="2" type="ORF">QNH39_15275</name>
</gene>